<dbReference type="PANTHER" id="PTHR16088:SF3">
    <property type="entry name" value="GON-4-LIKE PROTEIN"/>
    <property type="match status" value="1"/>
</dbReference>
<accession>A0A8S1DPK0</accession>
<feature type="compositionally biased region" description="Polar residues" evidence="5">
    <location>
        <begin position="482"/>
        <end position="495"/>
    </location>
</feature>
<protein>
    <recommendedName>
        <fullName evidence="8">Myb-like domain-containing protein</fullName>
    </recommendedName>
</protein>
<gene>
    <name evidence="6" type="ORF">CLODIP_2_CD09579</name>
</gene>
<dbReference type="AlphaFoldDB" id="A0A8S1DPK0"/>
<keyword evidence="7" id="KW-1185">Reference proteome</keyword>
<dbReference type="GO" id="GO:0006355">
    <property type="term" value="P:regulation of DNA-templated transcription"/>
    <property type="evidence" value="ECO:0007669"/>
    <property type="project" value="InterPro"/>
</dbReference>
<organism evidence="6 7">
    <name type="scientific">Cloeon dipterum</name>
    <dbReference type="NCBI Taxonomy" id="197152"/>
    <lineage>
        <taxon>Eukaryota</taxon>
        <taxon>Metazoa</taxon>
        <taxon>Ecdysozoa</taxon>
        <taxon>Arthropoda</taxon>
        <taxon>Hexapoda</taxon>
        <taxon>Insecta</taxon>
        <taxon>Pterygota</taxon>
        <taxon>Palaeoptera</taxon>
        <taxon>Ephemeroptera</taxon>
        <taxon>Pisciforma</taxon>
        <taxon>Baetidae</taxon>
        <taxon>Cloeon</taxon>
    </lineage>
</organism>
<name>A0A8S1DPK0_9INSE</name>
<dbReference type="OrthoDB" id="8196513at2759"/>
<dbReference type="SUPFAM" id="SSF46689">
    <property type="entry name" value="Homeodomain-like"/>
    <property type="match status" value="1"/>
</dbReference>
<dbReference type="InterPro" id="IPR009057">
    <property type="entry name" value="Homeodomain-like_sf"/>
</dbReference>
<dbReference type="InterPro" id="IPR052435">
    <property type="entry name" value="YY1-Transcr_Regul"/>
</dbReference>
<evidence type="ECO:0008006" key="8">
    <source>
        <dbReference type="Google" id="ProtNLM"/>
    </source>
</evidence>
<feature type="compositionally biased region" description="Basic residues" evidence="5">
    <location>
        <begin position="80"/>
        <end position="89"/>
    </location>
</feature>
<comment type="subcellular location">
    <subcellularLocation>
        <location evidence="1">Nucleus</location>
    </subcellularLocation>
</comment>
<feature type="compositionally biased region" description="Polar residues" evidence="5">
    <location>
        <begin position="11"/>
        <end position="31"/>
    </location>
</feature>
<feature type="region of interest" description="Disordered" evidence="5">
    <location>
        <begin position="80"/>
        <end position="111"/>
    </location>
</feature>
<dbReference type="SUPFAM" id="SSF47762">
    <property type="entry name" value="PAH2 domain"/>
    <property type="match status" value="1"/>
</dbReference>
<feature type="region of interest" description="Disordered" evidence="5">
    <location>
        <begin position="1"/>
        <end position="67"/>
    </location>
</feature>
<evidence type="ECO:0000256" key="3">
    <source>
        <dbReference type="ARBA" id="ARBA00023163"/>
    </source>
</evidence>
<dbReference type="GO" id="GO:0005634">
    <property type="term" value="C:nucleus"/>
    <property type="evidence" value="ECO:0007669"/>
    <property type="project" value="UniProtKB-SubCell"/>
</dbReference>
<feature type="compositionally biased region" description="Basic residues" evidence="5">
    <location>
        <begin position="97"/>
        <end position="106"/>
    </location>
</feature>
<sequence length="703" mass="77889">MAATPPDVTPARSSSLAGENGVAGQTSTGTPASAMPADTAARWPPGCVTPRKSPSEGPAFRSVKKLSPLKHVTPILKKYNAQRKAKSAKKPLTVALTKKKNMRRRKDSGSSCSDIDFTFESSPEKVESVSPDKGFLSSDDQHLRTPSPACACPEDEPMEENDFDAPSSPLLKDNAEDLAALMHASSNVIPGLKGKTNLAKRRKHMKEIEATLQILMQEDPAAVDQRENHIAVAYMRRVHQVLLAEGEKGEETLNLFFEALLDAEPVQNTEAGIQQLFKTVSELFKGKNELLDPFLSFLKPGEAKACGKAMEHMELANMTDFLIKAEVAFSKQPQVLKTILGHLTTLAAKPDLKEEELKSVILPLLKGHPLLKDCFLQLLPDSKPPESLMYDFEVLQFNDSAEAGGDNCPCPCHDNTDDEMLKSKANHCISCGTKYINGKVYMVINRQLKPARLTFLNEDMQSAIKRLSVDPAEKTRTRRQRASNSLSTVNPQVSSPPKGPESENDDSESWRVDSDCSPPKRCELVPPQEQEVAVDQKPIVQIKANIDLLSPGSSENSREMLSGQDELIVCDEESLDFMDDEESMEDEEIPEDDQDEDESSVDGGEEINIIMKQEEIEVKVKSCPGSPVEEQLPVPIKLEEEFCDEWTRNEDKIILQVIEQNSNANMIDEAKQLLPMRSECQIRKRFETLMKLLTKMSSEASGE</sequence>
<feature type="region of interest" description="Disordered" evidence="5">
    <location>
        <begin position="467"/>
        <end position="521"/>
    </location>
</feature>
<dbReference type="PANTHER" id="PTHR16088">
    <property type="entry name" value="YY1 ASSOCIATED PROTEIN-RELATED"/>
    <property type="match status" value="1"/>
</dbReference>
<dbReference type="InterPro" id="IPR036600">
    <property type="entry name" value="PAH_sf"/>
</dbReference>
<feature type="region of interest" description="Disordered" evidence="5">
    <location>
        <begin position="579"/>
        <end position="602"/>
    </location>
</feature>
<feature type="compositionally biased region" description="Basic and acidic residues" evidence="5">
    <location>
        <begin position="508"/>
        <end position="521"/>
    </location>
</feature>
<keyword evidence="2" id="KW-0805">Transcription regulation</keyword>
<dbReference type="EMBL" id="CADEPI010000345">
    <property type="protein sequence ID" value="CAB3384330.1"/>
    <property type="molecule type" value="Genomic_DNA"/>
</dbReference>
<keyword evidence="3" id="KW-0804">Transcription</keyword>
<comment type="caution">
    <text evidence="6">The sequence shown here is derived from an EMBL/GenBank/DDBJ whole genome shotgun (WGS) entry which is preliminary data.</text>
</comment>
<reference evidence="6 7" key="1">
    <citation type="submission" date="2020-04" db="EMBL/GenBank/DDBJ databases">
        <authorList>
            <person name="Alioto T."/>
            <person name="Alioto T."/>
            <person name="Gomez Garrido J."/>
        </authorList>
    </citation>
    <scope>NUCLEOTIDE SEQUENCE [LARGE SCALE GENOMIC DNA]</scope>
</reference>
<evidence type="ECO:0000313" key="6">
    <source>
        <dbReference type="EMBL" id="CAB3384330.1"/>
    </source>
</evidence>
<evidence type="ECO:0000256" key="1">
    <source>
        <dbReference type="ARBA" id="ARBA00004123"/>
    </source>
</evidence>
<dbReference type="GO" id="GO:0003712">
    <property type="term" value="F:transcription coregulator activity"/>
    <property type="evidence" value="ECO:0007669"/>
    <property type="project" value="TreeGrafter"/>
</dbReference>
<evidence type="ECO:0000256" key="5">
    <source>
        <dbReference type="SAM" id="MobiDB-lite"/>
    </source>
</evidence>
<proteinExistence type="predicted"/>
<dbReference type="Gene3D" id="1.10.10.60">
    <property type="entry name" value="Homeodomain-like"/>
    <property type="match status" value="1"/>
</dbReference>
<evidence type="ECO:0000256" key="4">
    <source>
        <dbReference type="ARBA" id="ARBA00023242"/>
    </source>
</evidence>
<feature type="region of interest" description="Disordered" evidence="5">
    <location>
        <begin position="123"/>
        <end position="146"/>
    </location>
</feature>
<keyword evidence="4" id="KW-0539">Nucleus</keyword>
<evidence type="ECO:0000256" key="2">
    <source>
        <dbReference type="ARBA" id="ARBA00023015"/>
    </source>
</evidence>
<evidence type="ECO:0000313" key="7">
    <source>
        <dbReference type="Proteomes" id="UP000494165"/>
    </source>
</evidence>
<dbReference type="Proteomes" id="UP000494165">
    <property type="component" value="Unassembled WGS sequence"/>
</dbReference>